<proteinExistence type="predicted"/>
<feature type="domain" description="FAS1" evidence="3">
    <location>
        <begin position="24"/>
        <end position="172"/>
    </location>
</feature>
<dbReference type="PROSITE" id="PS50213">
    <property type="entry name" value="FAS1"/>
    <property type="match status" value="2"/>
</dbReference>
<keyword evidence="5" id="KW-1185">Reference proteome</keyword>
<evidence type="ECO:0000256" key="1">
    <source>
        <dbReference type="SAM" id="MobiDB-lite"/>
    </source>
</evidence>
<dbReference type="Proteomes" id="UP000295083">
    <property type="component" value="Unassembled WGS sequence"/>
</dbReference>
<accession>A0A4R8QN18</accession>
<evidence type="ECO:0000313" key="4">
    <source>
        <dbReference type="EMBL" id="TDZ35583.1"/>
    </source>
</evidence>
<keyword evidence="2" id="KW-0732">Signal</keyword>
<feature type="region of interest" description="Disordered" evidence="1">
    <location>
        <begin position="331"/>
        <end position="371"/>
    </location>
</feature>
<dbReference type="AlphaFoldDB" id="A0A4R8QN18"/>
<dbReference type="InterPro" id="IPR050904">
    <property type="entry name" value="Adhesion/Biosynth-related"/>
</dbReference>
<dbReference type="SMART" id="SM00554">
    <property type="entry name" value="FAS1"/>
    <property type="match status" value="2"/>
</dbReference>
<name>A0A4R8QN18_9PEZI</name>
<feature type="chain" id="PRO_5020273530" evidence="2">
    <location>
        <begin position="18"/>
        <end position="394"/>
    </location>
</feature>
<dbReference type="GO" id="GO:0016236">
    <property type="term" value="P:macroautophagy"/>
    <property type="evidence" value="ECO:0007669"/>
    <property type="project" value="TreeGrafter"/>
</dbReference>
<dbReference type="SUPFAM" id="SSF82153">
    <property type="entry name" value="FAS1 domain"/>
    <property type="match status" value="2"/>
</dbReference>
<feature type="signal peptide" evidence="2">
    <location>
        <begin position="1"/>
        <end position="17"/>
    </location>
</feature>
<comment type="caution">
    <text evidence="4">The sequence shown here is derived from an EMBL/GenBank/DDBJ whole genome shotgun (WGS) entry which is preliminary data.</text>
</comment>
<feature type="compositionally biased region" description="Polar residues" evidence="1">
    <location>
        <begin position="331"/>
        <end position="346"/>
    </location>
</feature>
<dbReference type="PANTHER" id="PTHR10900">
    <property type="entry name" value="PERIOSTIN-RELATED"/>
    <property type="match status" value="1"/>
</dbReference>
<sequence length="394" mass="39231">MQIKNLAPLALVGAAAAQGGGGVSGLTAVLASQNSSLSQLTTLLGTQPELVEALSNARNITILAPSNAALEQFLASPAAAGAATNPGLVSAILTYHVLNGTFYASNFTDEPKFIPTLLQNQTYANITGGQRVQGQTVGGNVTFYSALRENSTVSQGNLNFTGGTIHIIDKVLAVPGAINTTLQAANLTAALGAIQKANVASVLSAAEDVTIFVPNNQAFNAIGSAAGSLGEAELQSILSYHVVQGGVLYSTDVTNTSLTTLGGGNITLSVHDDSVYVNSAKVVIPNILIANGVVHVIDGVLNPNNTSAAPDTSASTQVPAYTGVSTVADGSNPFTSGVQGPTSTAPVATEQPGSPGAGGGGVQSTSSSEQAGPMKTAAVGAAALFGGVVAVFNM</sequence>
<reference evidence="4 5" key="1">
    <citation type="submission" date="2018-11" db="EMBL/GenBank/DDBJ databases">
        <title>Genome sequence and assembly of Colletotrichum spinosum.</title>
        <authorList>
            <person name="Gan P."/>
            <person name="Shirasu K."/>
        </authorList>
    </citation>
    <scope>NUCLEOTIDE SEQUENCE [LARGE SCALE GENOMIC DNA]</scope>
    <source>
        <strain evidence="4 5">CBS 515.97</strain>
    </source>
</reference>
<dbReference type="FunFam" id="2.30.180.10:FF:000032">
    <property type="entry name" value="Fasciclin domain-containing protein, putative"/>
    <property type="match status" value="1"/>
</dbReference>
<organism evidence="4 5">
    <name type="scientific">Colletotrichum spinosum</name>
    <dbReference type="NCBI Taxonomy" id="1347390"/>
    <lineage>
        <taxon>Eukaryota</taxon>
        <taxon>Fungi</taxon>
        <taxon>Dikarya</taxon>
        <taxon>Ascomycota</taxon>
        <taxon>Pezizomycotina</taxon>
        <taxon>Sordariomycetes</taxon>
        <taxon>Hypocreomycetidae</taxon>
        <taxon>Glomerellales</taxon>
        <taxon>Glomerellaceae</taxon>
        <taxon>Colletotrichum</taxon>
        <taxon>Colletotrichum orbiculare species complex</taxon>
    </lineage>
</organism>
<dbReference type="Gene3D" id="2.30.180.10">
    <property type="entry name" value="FAS1 domain"/>
    <property type="match status" value="2"/>
</dbReference>
<dbReference type="PANTHER" id="PTHR10900:SF77">
    <property type="entry name" value="FI19380P1"/>
    <property type="match status" value="1"/>
</dbReference>
<dbReference type="Pfam" id="PF02469">
    <property type="entry name" value="Fasciclin"/>
    <property type="match status" value="2"/>
</dbReference>
<dbReference type="InterPro" id="IPR000782">
    <property type="entry name" value="FAS1_domain"/>
</dbReference>
<evidence type="ECO:0000256" key="2">
    <source>
        <dbReference type="SAM" id="SignalP"/>
    </source>
</evidence>
<dbReference type="EMBL" id="QAPG01000039">
    <property type="protein sequence ID" value="TDZ35583.1"/>
    <property type="molecule type" value="Genomic_DNA"/>
</dbReference>
<dbReference type="GO" id="GO:0000329">
    <property type="term" value="C:fungal-type vacuole membrane"/>
    <property type="evidence" value="ECO:0007669"/>
    <property type="project" value="TreeGrafter"/>
</dbReference>
<feature type="domain" description="FAS1" evidence="3">
    <location>
        <begin position="174"/>
        <end position="301"/>
    </location>
</feature>
<evidence type="ECO:0000259" key="3">
    <source>
        <dbReference type="PROSITE" id="PS50213"/>
    </source>
</evidence>
<evidence type="ECO:0000313" key="5">
    <source>
        <dbReference type="Proteomes" id="UP000295083"/>
    </source>
</evidence>
<gene>
    <name evidence="4" type="ORF">C8035_v009764</name>
</gene>
<protein>
    <submittedName>
        <fullName evidence="4">Fasciclin-like arabinogalactan protein</fullName>
    </submittedName>
</protein>
<dbReference type="InterPro" id="IPR036378">
    <property type="entry name" value="FAS1_dom_sf"/>
</dbReference>